<evidence type="ECO:0000313" key="2">
    <source>
        <dbReference type="Proteomes" id="UP000004525"/>
    </source>
</evidence>
<proteinExistence type="predicted"/>
<dbReference type="HOGENOM" id="CLU_3001065_0_0_9"/>
<comment type="caution">
    <text evidence="1">The sequence shown here is derived from an EMBL/GenBank/DDBJ whole genome shotgun (WGS) entry which is preliminary data.</text>
</comment>
<protein>
    <submittedName>
        <fullName evidence="1">Uncharacterized protein</fullName>
    </submittedName>
</protein>
<dbReference type="AlphaFoldDB" id="C2JT21"/>
<dbReference type="Proteomes" id="UP000004525">
    <property type="component" value="Unassembled WGS sequence"/>
</dbReference>
<gene>
    <name evidence="1" type="ORF">HMPREF0539_0055</name>
</gene>
<sequence>MILCFEQRQSSKTFLKKCLRLNRLAGIILLLSKSRSLFGVKIKIVMNKTYEAFLTKN</sequence>
<reference evidence="1" key="1">
    <citation type="submission" date="2009-01" db="EMBL/GenBank/DDBJ databases">
        <authorList>
            <person name="Qin X."/>
            <person name="Bachman B."/>
            <person name="Battles P."/>
            <person name="Bell A."/>
            <person name="Bess C."/>
            <person name="Bickham C."/>
            <person name="Chaboub L."/>
            <person name="Chen D."/>
            <person name="Coyle M."/>
            <person name="Deiros D.R."/>
            <person name="Dinh H."/>
            <person name="Forbes L."/>
            <person name="Fowler G."/>
            <person name="Francisco L."/>
            <person name="Fu Q."/>
            <person name="Gubbala S."/>
            <person name="Hale W."/>
            <person name="Han Y."/>
            <person name="Hemphill L."/>
            <person name="Highlander S.K."/>
            <person name="Hirani K."/>
            <person name="Hogues M."/>
            <person name="Jackson L."/>
            <person name="Jakkamsetti A."/>
            <person name="Javaid M."/>
            <person name="Jiang H."/>
            <person name="Korchina V."/>
            <person name="Kovar C."/>
            <person name="Lara F."/>
            <person name="Lee S."/>
            <person name="Mata R."/>
            <person name="Mathew T."/>
            <person name="Moen C."/>
            <person name="Morales K."/>
            <person name="Munidasa M."/>
            <person name="Nazareth L."/>
            <person name="Ngo R."/>
            <person name="Nguyen L."/>
            <person name="Okwuonu G."/>
            <person name="Ongeri F."/>
            <person name="Patil S."/>
            <person name="Petrosino J."/>
            <person name="Pham C."/>
            <person name="Pham P."/>
            <person name="Pu L.-L."/>
            <person name="Puazo M."/>
            <person name="Raj R."/>
            <person name="Reid J."/>
            <person name="Rouhana J."/>
            <person name="Saada N."/>
            <person name="Shang Y."/>
            <person name="Simmons D."/>
            <person name="Thornton R."/>
            <person name="Warren J."/>
            <person name="Weissenberger G."/>
            <person name="Zhang J."/>
            <person name="Zhang L."/>
            <person name="Zhou C."/>
            <person name="Zhu D."/>
            <person name="Muzny D."/>
            <person name="Worley K."/>
            <person name="Gibbs R."/>
        </authorList>
    </citation>
    <scope>NUCLEOTIDE SEQUENCE [LARGE SCALE GENOMIC DNA]</scope>
    <source>
        <strain evidence="1">LMS2-1</strain>
    </source>
</reference>
<evidence type="ECO:0000313" key="1">
    <source>
        <dbReference type="EMBL" id="EEN81799.1"/>
    </source>
</evidence>
<accession>C2JT21</accession>
<name>C2JT21_LACRM</name>
<feature type="non-terminal residue" evidence="1">
    <location>
        <position position="57"/>
    </location>
</feature>
<organism evidence="1 2">
    <name type="scientific">Lacticaseibacillus rhamnosus (strain LMS2-1)</name>
    <dbReference type="NCBI Taxonomy" id="525361"/>
    <lineage>
        <taxon>Bacteria</taxon>
        <taxon>Bacillati</taxon>
        <taxon>Bacillota</taxon>
        <taxon>Bacilli</taxon>
        <taxon>Lactobacillales</taxon>
        <taxon>Lactobacillaceae</taxon>
        <taxon>Lacticaseibacillus</taxon>
    </lineage>
</organism>
<dbReference type="EMBL" id="ACIZ01000010">
    <property type="protein sequence ID" value="EEN81799.1"/>
    <property type="molecule type" value="Genomic_DNA"/>
</dbReference>
<keyword evidence="2" id="KW-1185">Reference proteome</keyword>